<dbReference type="EMBL" id="JAMZIH010000134">
    <property type="protein sequence ID" value="KAJ1679882.1"/>
    <property type="molecule type" value="Genomic_DNA"/>
</dbReference>
<dbReference type="Proteomes" id="UP001145114">
    <property type="component" value="Unassembled WGS sequence"/>
</dbReference>
<reference evidence="1" key="1">
    <citation type="submission" date="2022-06" db="EMBL/GenBank/DDBJ databases">
        <title>Phylogenomic reconstructions and comparative analyses of Kickxellomycotina fungi.</title>
        <authorList>
            <person name="Reynolds N.K."/>
            <person name="Stajich J.E."/>
            <person name="Barry K."/>
            <person name="Grigoriev I.V."/>
            <person name="Crous P."/>
            <person name="Smith M.E."/>
        </authorList>
    </citation>
    <scope>NUCLEOTIDE SEQUENCE</scope>
    <source>
        <strain evidence="1">RSA 2271</strain>
    </source>
</reference>
<sequence length="190" mass="20562">MLFKSTLLAIAVTALATFSAAKQIEVLPDRAATIYHGGPCESTCEKSVACPQCNYGDMDVVSIIRQLRVYSSALLNFNIPGKVRGCYLAIPPHTKDSFVASDTTLTVYTAETSDWNEVEVTGRNAPKIGREVASQVIGDGNQVIDISSACGCVKCPTQDVSIYIDINQPYYARFNGTKTDLGIKLLVDKE</sequence>
<name>A0ACC1HTW5_9FUNG</name>
<evidence type="ECO:0000313" key="2">
    <source>
        <dbReference type="Proteomes" id="UP001145114"/>
    </source>
</evidence>
<protein>
    <submittedName>
        <fullName evidence="1">Uncharacterized protein</fullName>
    </submittedName>
</protein>
<accession>A0ACC1HTW5</accession>
<proteinExistence type="predicted"/>
<comment type="caution">
    <text evidence="1">The sequence shown here is derived from an EMBL/GenBank/DDBJ whole genome shotgun (WGS) entry which is preliminary data.</text>
</comment>
<gene>
    <name evidence="1" type="ORF">EV182_001134</name>
</gene>
<evidence type="ECO:0000313" key="1">
    <source>
        <dbReference type="EMBL" id="KAJ1679882.1"/>
    </source>
</evidence>
<organism evidence="1 2">
    <name type="scientific">Spiromyces aspiralis</name>
    <dbReference type="NCBI Taxonomy" id="68401"/>
    <lineage>
        <taxon>Eukaryota</taxon>
        <taxon>Fungi</taxon>
        <taxon>Fungi incertae sedis</taxon>
        <taxon>Zoopagomycota</taxon>
        <taxon>Kickxellomycotina</taxon>
        <taxon>Kickxellomycetes</taxon>
        <taxon>Kickxellales</taxon>
        <taxon>Kickxellaceae</taxon>
        <taxon>Spiromyces</taxon>
    </lineage>
</organism>
<keyword evidence="2" id="KW-1185">Reference proteome</keyword>